<name>A0A0D1YEV9_9EURO</name>
<dbReference type="EMBL" id="KN846953">
    <property type="protein sequence ID" value="KIV79374.1"/>
    <property type="molecule type" value="Genomic_DNA"/>
</dbReference>
<dbReference type="AlphaFoldDB" id="A0A0D1YEV9"/>
<sequence length="67" mass="7284">MAPITAETTLVLVTGARTESDSPSQNNSQPSTRITMSLWLAGIPKPLRNLWLSFQVKELPSSPSSLM</sequence>
<accession>A0A0D1YEV9</accession>
<protein>
    <submittedName>
        <fullName evidence="1">Uncharacterized protein</fullName>
    </submittedName>
</protein>
<evidence type="ECO:0000313" key="1">
    <source>
        <dbReference type="EMBL" id="KIV79374.1"/>
    </source>
</evidence>
<dbReference type="HOGENOM" id="CLU_2812364_0_0_1"/>
<dbReference type="Proteomes" id="UP000053599">
    <property type="component" value="Unassembled WGS sequence"/>
</dbReference>
<proteinExistence type="predicted"/>
<reference evidence="1 2" key="1">
    <citation type="submission" date="2015-01" db="EMBL/GenBank/DDBJ databases">
        <title>The Genome Sequence of Exophiala sideris CBS121828.</title>
        <authorList>
            <consortium name="The Broad Institute Genomics Platform"/>
            <person name="Cuomo C."/>
            <person name="de Hoog S."/>
            <person name="Gorbushina A."/>
            <person name="Stielow B."/>
            <person name="Teixiera M."/>
            <person name="Abouelleil A."/>
            <person name="Chapman S.B."/>
            <person name="Priest M."/>
            <person name="Young S.K."/>
            <person name="Wortman J."/>
            <person name="Nusbaum C."/>
            <person name="Birren B."/>
        </authorList>
    </citation>
    <scope>NUCLEOTIDE SEQUENCE [LARGE SCALE GENOMIC DNA]</scope>
    <source>
        <strain evidence="1 2">CBS 121828</strain>
    </source>
</reference>
<organism evidence="1 2">
    <name type="scientific">Exophiala sideris</name>
    <dbReference type="NCBI Taxonomy" id="1016849"/>
    <lineage>
        <taxon>Eukaryota</taxon>
        <taxon>Fungi</taxon>
        <taxon>Dikarya</taxon>
        <taxon>Ascomycota</taxon>
        <taxon>Pezizomycotina</taxon>
        <taxon>Eurotiomycetes</taxon>
        <taxon>Chaetothyriomycetidae</taxon>
        <taxon>Chaetothyriales</taxon>
        <taxon>Herpotrichiellaceae</taxon>
        <taxon>Exophiala</taxon>
    </lineage>
</organism>
<evidence type="ECO:0000313" key="2">
    <source>
        <dbReference type="Proteomes" id="UP000053599"/>
    </source>
</evidence>
<gene>
    <name evidence="1" type="ORF">PV11_06937</name>
</gene>